<evidence type="ECO:0000256" key="1">
    <source>
        <dbReference type="SAM" id="MobiDB-lite"/>
    </source>
</evidence>
<protein>
    <submittedName>
        <fullName evidence="2">Uncharacterized protein</fullName>
    </submittedName>
</protein>
<accession>A0A179GRA1</accession>
<organism evidence="2 3">
    <name type="scientific">Purpureocillium lilacinum</name>
    <name type="common">Paecilomyces lilacinus</name>
    <dbReference type="NCBI Taxonomy" id="33203"/>
    <lineage>
        <taxon>Eukaryota</taxon>
        <taxon>Fungi</taxon>
        <taxon>Dikarya</taxon>
        <taxon>Ascomycota</taxon>
        <taxon>Pezizomycotina</taxon>
        <taxon>Sordariomycetes</taxon>
        <taxon>Hypocreomycetidae</taxon>
        <taxon>Hypocreales</taxon>
        <taxon>Ophiocordycipitaceae</taxon>
        <taxon>Purpureocillium</taxon>
    </lineage>
</organism>
<dbReference type="AlphaFoldDB" id="A0A179GRA1"/>
<feature type="region of interest" description="Disordered" evidence="1">
    <location>
        <begin position="142"/>
        <end position="235"/>
    </location>
</feature>
<evidence type="ECO:0000313" key="3">
    <source>
        <dbReference type="Proteomes" id="UP000078240"/>
    </source>
</evidence>
<dbReference type="EMBL" id="LSBH01000004">
    <property type="protein sequence ID" value="OAQ80476.1"/>
    <property type="molecule type" value="Genomic_DNA"/>
</dbReference>
<feature type="region of interest" description="Disordered" evidence="1">
    <location>
        <begin position="1"/>
        <end position="81"/>
    </location>
</feature>
<reference evidence="2 3" key="1">
    <citation type="submission" date="2016-01" db="EMBL/GenBank/DDBJ databases">
        <title>Biosynthesis of antibiotic leucinostatins and their inhibition on Phytophthora in bio-control Purpureocillium lilacinum.</title>
        <authorList>
            <person name="Wang G."/>
            <person name="Liu Z."/>
            <person name="Lin R."/>
            <person name="Li E."/>
            <person name="Mao Z."/>
            <person name="Ling J."/>
            <person name="Yin W."/>
            <person name="Xie B."/>
        </authorList>
    </citation>
    <scope>NUCLEOTIDE SEQUENCE [LARGE SCALE GENOMIC DNA]</scope>
    <source>
        <strain evidence="2">PLBJ-1</strain>
    </source>
</reference>
<feature type="compositionally biased region" description="Basic and acidic residues" evidence="1">
    <location>
        <begin position="8"/>
        <end position="20"/>
    </location>
</feature>
<feature type="compositionally biased region" description="Low complexity" evidence="1">
    <location>
        <begin position="203"/>
        <end position="214"/>
    </location>
</feature>
<feature type="compositionally biased region" description="Basic and acidic residues" evidence="1">
    <location>
        <begin position="61"/>
        <end position="72"/>
    </location>
</feature>
<feature type="compositionally biased region" description="Basic and acidic residues" evidence="1">
    <location>
        <begin position="142"/>
        <end position="162"/>
    </location>
</feature>
<gene>
    <name evidence="2" type="ORF">VFPBJ_06061</name>
</gene>
<proteinExistence type="predicted"/>
<evidence type="ECO:0000313" key="2">
    <source>
        <dbReference type="EMBL" id="OAQ80476.1"/>
    </source>
</evidence>
<sequence>MRGARRRAMAERPEQSEEHSSPYPRARTKSALRTLPRPAAAEWTELGVSIEDSAAVSRPPPLEELRRRDPGGTRHGRTLQSMETTRSWAVAWGEGGRYAAGIARRSLDGREAASAGCLVGVAARAALRCAALRCDALHVSESRNNDRQAGKQTDKPEAEKGSTSRVPFLVPGLWSRTGGPGQGGGRGARRNARRGLSACLPGRRSAPQRAASRAKQQDTSVRSRQGKPGQPRACALAPTEAVPIAGQKAECSAVQYMHFSAALPDLSKSPCRPASLTV</sequence>
<name>A0A179GRA1_PURLI</name>
<comment type="caution">
    <text evidence="2">The sequence shown here is derived from an EMBL/GenBank/DDBJ whole genome shotgun (WGS) entry which is preliminary data.</text>
</comment>
<dbReference type="Proteomes" id="UP000078240">
    <property type="component" value="Unassembled WGS sequence"/>
</dbReference>